<feature type="transmembrane region" description="Helical" evidence="1">
    <location>
        <begin position="52"/>
        <end position="73"/>
    </location>
</feature>
<dbReference type="Proteomes" id="UP000642748">
    <property type="component" value="Unassembled WGS sequence"/>
</dbReference>
<keyword evidence="1" id="KW-0472">Membrane</keyword>
<protein>
    <submittedName>
        <fullName evidence="2">Uncharacterized protein</fullName>
    </submittedName>
</protein>
<dbReference type="AlphaFoldDB" id="A0A8J3VP41"/>
<evidence type="ECO:0000256" key="1">
    <source>
        <dbReference type="SAM" id="Phobius"/>
    </source>
</evidence>
<dbReference type="EMBL" id="BONZ01000013">
    <property type="protein sequence ID" value="GIH12971.1"/>
    <property type="molecule type" value="Genomic_DNA"/>
</dbReference>
<keyword evidence="1" id="KW-1133">Transmembrane helix</keyword>
<evidence type="ECO:0000313" key="2">
    <source>
        <dbReference type="EMBL" id="GIH12971.1"/>
    </source>
</evidence>
<sequence length="118" mass="12394">MVGPAVSGSERRDRTPTGFAVGFVQPLGIYLGAVALFAAVEVLGGPSLRDHGYPLQGEAAAILGVLACAFLGVRHQRRGRERTAIGVFVGALVWPVVFVALFLAVAAYRFSHGTFVTP</sequence>
<feature type="transmembrane region" description="Helical" evidence="1">
    <location>
        <begin position="19"/>
        <end position="40"/>
    </location>
</feature>
<name>A0A8J3VP41_9ACTN</name>
<proteinExistence type="predicted"/>
<gene>
    <name evidence="2" type="ORF">Raf01_11430</name>
</gene>
<evidence type="ECO:0000313" key="3">
    <source>
        <dbReference type="Proteomes" id="UP000642748"/>
    </source>
</evidence>
<keyword evidence="1" id="KW-0812">Transmembrane</keyword>
<keyword evidence="3" id="KW-1185">Reference proteome</keyword>
<accession>A0A8J3VP41</accession>
<dbReference type="RefSeq" id="WP_203916679.1">
    <property type="nucleotide sequence ID" value="NZ_BONZ01000013.1"/>
</dbReference>
<organism evidence="2 3">
    <name type="scientific">Rugosimonospora africana</name>
    <dbReference type="NCBI Taxonomy" id="556532"/>
    <lineage>
        <taxon>Bacteria</taxon>
        <taxon>Bacillati</taxon>
        <taxon>Actinomycetota</taxon>
        <taxon>Actinomycetes</taxon>
        <taxon>Micromonosporales</taxon>
        <taxon>Micromonosporaceae</taxon>
        <taxon>Rugosimonospora</taxon>
    </lineage>
</organism>
<feature type="transmembrane region" description="Helical" evidence="1">
    <location>
        <begin position="85"/>
        <end position="108"/>
    </location>
</feature>
<comment type="caution">
    <text evidence="2">The sequence shown here is derived from an EMBL/GenBank/DDBJ whole genome shotgun (WGS) entry which is preliminary data.</text>
</comment>
<reference evidence="2" key="1">
    <citation type="submission" date="2021-01" db="EMBL/GenBank/DDBJ databases">
        <title>Whole genome shotgun sequence of Rugosimonospora africana NBRC 104875.</title>
        <authorList>
            <person name="Komaki H."/>
            <person name="Tamura T."/>
        </authorList>
    </citation>
    <scope>NUCLEOTIDE SEQUENCE</scope>
    <source>
        <strain evidence="2">NBRC 104875</strain>
    </source>
</reference>